<dbReference type="Proteomes" id="UP000243778">
    <property type="component" value="Unassembled WGS sequence"/>
</dbReference>
<gene>
    <name evidence="1" type="ORF">SAMN05216287_2761</name>
</gene>
<dbReference type="STRING" id="1007099.SAMN05216287_2761"/>
<proteinExistence type="predicted"/>
<dbReference type="AlphaFoldDB" id="A0A1H3BB62"/>
<dbReference type="PANTHER" id="PTHR39624">
    <property type="entry name" value="PROTEIN INVOLVED IN RIMO-MEDIATED BETA-METHYLTHIOLATION OF RIBOSOMAL PROTEIN S12 YCAO"/>
    <property type="match status" value="1"/>
</dbReference>
<name>A0A1H3BB62_9PSED</name>
<dbReference type="EMBL" id="FNNU01000004">
    <property type="protein sequence ID" value="SDX38664.1"/>
    <property type="molecule type" value="Genomic_DNA"/>
</dbReference>
<dbReference type="OrthoDB" id="9789573at2"/>
<reference evidence="2" key="1">
    <citation type="submission" date="2016-10" db="EMBL/GenBank/DDBJ databases">
        <authorList>
            <person name="Varghese N."/>
            <person name="Submissions S."/>
        </authorList>
    </citation>
    <scope>NUCLEOTIDE SEQUENCE [LARGE SCALE GENOMIC DNA]</scope>
    <source>
        <strain evidence="2">NRRL B-59562</strain>
    </source>
</reference>
<dbReference type="Gene3D" id="3.30.300.20">
    <property type="match status" value="1"/>
</dbReference>
<sequence>MSVIVSSESSDNYRQRIEVDERHELYTDLPTSAGGEGSAPDPHDYFDVALGTCKALTVTRYARDKGIPLTGVSVEVSHDGSEERQGRYAMSVVLTLKGSLTAEQRASLLRVADKCPLHKLMTTAEVSIDTQLSEGAFSQ</sequence>
<dbReference type="InterPro" id="IPR015946">
    <property type="entry name" value="KH_dom-like_a/b"/>
</dbReference>
<dbReference type="InterPro" id="IPR003718">
    <property type="entry name" value="OsmC/Ohr_fam"/>
</dbReference>
<organism evidence="1 2">
    <name type="scientific">Pseudomonas kuykendallii</name>
    <dbReference type="NCBI Taxonomy" id="1007099"/>
    <lineage>
        <taxon>Bacteria</taxon>
        <taxon>Pseudomonadati</taxon>
        <taxon>Pseudomonadota</taxon>
        <taxon>Gammaproteobacteria</taxon>
        <taxon>Pseudomonadales</taxon>
        <taxon>Pseudomonadaceae</taxon>
        <taxon>Pseudomonas</taxon>
    </lineage>
</organism>
<protein>
    <submittedName>
        <fullName evidence="1">Putative redox protein</fullName>
    </submittedName>
</protein>
<accession>A0A1H3BB62</accession>
<dbReference type="Pfam" id="PF02566">
    <property type="entry name" value="OsmC"/>
    <property type="match status" value="1"/>
</dbReference>
<evidence type="ECO:0000313" key="1">
    <source>
        <dbReference type="EMBL" id="SDX38664.1"/>
    </source>
</evidence>
<dbReference type="InterPro" id="IPR036102">
    <property type="entry name" value="OsmC/Ohrsf"/>
</dbReference>
<dbReference type="RefSeq" id="WP_090229229.1">
    <property type="nucleotide sequence ID" value="NZ_CAURGU010000036.1"/>
</dbReference>
<dbReference type="SUPFAM" id="SSF82784">
    <property type="entry name" value="OsmC-like"/>
    <property type="match status" value="1"/>
</dbReference>
<evidence type="ECO:0000313" key="2">
    <source>
        <dbReference type="Proteomes" id="UP000243778"/>
    </source>
</evidence>
<dbReference type="PANTHER" id="PTHR39624:SF2">
    <property type="entry name" value="OSMC-LIKE PROTEIN"/>
    <property type="match status" value="1"/>
</dbReference>
<keyword evidence="2" id="KW-1185">Reference proteome</keyword>